<sequence length="73" mass="8318">KFVCTTDKQNLSQAVAFTHVSWQTCRDQYMARNHASDQDIGSGNHAKNLYVYSHVTQSHADWSYLILAICIND</sequence>
<dbReference type="EMBL" id="HACG01009863">
    <property type="protein sequence ID" value="CEK56728.1"/>
    <property type="molecule type" value="Transcribed_RNA"/>
</dbReference>
<protein>
    <submittedName>
        <fullName evidence="1">Uncharacterized protein</fullName>
    </submittedName>
</protein>
<dbReference type="AlphaFoldDB" id="A0A0B6YKI7"/>
<reference evidence="1" key="1">
    <citation type="submission" date="2014-12" db="EMBL/GenBank/DDBJ databases">
        <title>Insight into the proteome of Arion vulgaris.</title>
        <authorList>
            <person name="Aradska J."/>
            <person name="Bulat T."/>
            <person name="Smidak R."/>
            <person name="Sarate P."/>
            <person name="Gangsoo J."/>
            <person name="Sialana F."/>
            <person name="Bilban M."/>
            <person name="Lubec G."/>
        </authorList>
    </citation>
    <scope>NUCLEOTIDE SEQUENCE</scope>
    <source>
        <tissue evidence="1">Skin</tissue>
    </source>
</reference>
<feature type="non-terminal residue" evidence="1">
    <location>
        <position position="1"/>
    </location>
</feature>
<organism evidence="1">
    <name type="scientific">Arion vulgaris</name>
    <dbReference type="NCBI Taxonomy" id="1028688"/>
    <lineage>
        <taxon>Eukaryota</taxon>
        <taxon>Metazoa</taxon>
        <taxon>Spiralia</taxon>
        <taxon>Lophotrochozoa</taxon>
        <taxon>Mollusca</taxon>
        <taxon>Gastropoda</taxon>
        <taxon>Heterobranchia</taxon>
        <taxon>Euthyneura</taxon>
        <taxon>Panpulmonata</taxon>
        <taxon>Eupulmonata</taxon>
        <taxon>Stylommatophora</taxon>
        <taxon>Helicina</taxon>
        <taxon>Arionoidea</taxon>
        <taxon>Arionidae</taxon>
        <taxon>Arion</taxon>
    </lineage>
</organism>
<gene>
    <name evidence="1" type="primary">ORF28372</name>
</gene>
<accession>A0A0B6YKI7</accession>
<name>A0A0B6YKI7_9EUPU</name>
<proteinExistence type="predicted"/>
<evidence type="ECO:0000313" key="1">
    <source>
        <dbReference type="EMBL" id="CEK56728.1"/>
    </source>
</evidence>